<dbReference type="PANTHER" id="PTHR12137">
    <property type="entry name" value="CARBOHYDRATE SULFOTRANSFERASE"/>
    <property type="match status" value="1"/>
</dbReference>
<keyword evidence="4" id="KW-1133">Transmembrane helix</keyword>
<keyword evidence="9" id="KW-1185">Reference proteome</keyword>
<dbReference type="GO" id="GO:0008146">
    <property type="term" value="F:sulfotransferase activity"/>
    <property type="evidence" value="ECO:0007669"/>
    <property type="project" value="InterPro"/>
</dbReference>
<reference evidence="8 9" key="1">
    <citation type="submission" date="2013-04" db="EMBL/GenBank/DDBJ databases">
        <title>The Genome Sequence of Parabacteroides gordonii DSM 23371.</title>
        <authorList>
            <consortium name="The Broad Institute Genomics Platform"/>
            <person name="Earl A."/>
            <person name="Ward D."/>
            <person name="Feldgarden M."/>
            <person name="Gevers D."/>
            <person name="Martens E."/>
            <person name="Sakamoto M."/>
            <person name="Benno Y."/>
            <person name="Suzuki N."/>
            <person name="Matsunaga N."/>
            <person name="Koshihara K."/>
            <person name="Seki M."/>
            <person name="Komiya H."/>
            <person name="Walker B."/>
            <person name="Young S."/>
            <person name="Zeng Q."/>
            <person name="Gargeya S."/>
            <person name="Fitzgerald M."/>
            <person name="Haas B."/>
            <person name="Abouelleil A."/>
            <person name="Allen A.W."/>
            <person name="Alvarado L."/>
            <person name="Arachchi H.M."/>
            <person name="Berlin A.M."/>
            <person name="Chapman S.B."/>
            <person name="Gainer-Dewar J."/>
            <person name="Goldberg J."/>
            <person name="Griggs A."/>
            <person name="Gujja S."/>
            <person name="Hansen M."/>
            <person name="Howarth C."/>
            <person name="Imamovic A."/>
            <person name="Ireland A."/>
            <person name="Larimer J."/>
            <person name="McCowan C."/>
            <person name="Murphy C."/>
            <person name="Pearson M."/>
            <person name="Poon T.W."/>
            <person name="Priest M."/>
            <person name="Roberts A."/>
            <person name="Saif S."/>
            <person name="Shea T."/>
            <person name="Sisk P."/>
            <person name="Sykes S."/>
            <person name="Wortman J."/>
            <person name="Nusbaum C."/>
            <person name="Birren B."/>
        </authorList>
    </citation>
    <scope>NUCLEOTIDE SEQUENCE [LARGE SCALE GENOMIC DNA]</scope>
    <source>
        <strain evidence="8 9">MS-1</strain>
    </source>
</reference>
<comment type="subcellular location">
    <subcellularLocation>
        <location evidence="1">Golgi apparatus membrane</location>
        <topology evidence="1">Single-pass type II membrane protein</topology>
    </subcellularLocation>
</comment>
<evidence type="ECO:0000313" key="9">
    <source>
        <dbReference type="Proteomes" id="UP000033035"/>
    </source>
</evidence>
<dbReference type="PATRIC" id="fig|1203610.3.peg.4344"/>
<keyword evidence="5" id="KW-0333">Golgi apparatus</keyword>
<dbReference type="PANTHER" id="PTHR12137:SF54">
    <property type="entry name" value="CARBOHYDRATE SULFOTRANSFERASE"/>
    <property type="match status" value="1"/>
</dbReference>
<evidence type="ECO:0000256" key="2">
    <source>
        <dbReference type="ARBA" id="ARBA00022679"/>
    </source>
</evidence>
<dbReference type="EMBL" id="AQHW01000025">
    <property type="protein sequence ID" value="KKB49203.1"/>
    <property type="molecule type" value="Genomic_DNA"/>
</dbReference>
<protein>
    <recommendedName>
        <fullName evidence="10">Sulfotransferase family protein</fullName>
    </recommendedName>
</protein>
<dbReference type="STRING" id="1203610.HMPREF1536_04267"/>
<dbReference type="GO" id="GO:0016020">
    <property type="term" value="C:membrane"/>
    <property type="evidence" value="ECO:0007669"/>
    <property type="project" value="InterPro"/>
</dbReference>
<evidence type="ECO:0008006" key="10">
    <source>
        <dbReference type="Google" id="ProtNLM"/>
    </source>
</evidence>
<evidence type="ECO:0000256" key="1">
    <source>
        <dbReference type="ARBA" id="ARBA00004323"/>
    </source>
</evidence>
<sequence>MRNVYKCIRELIFLYKKYSRAEKVFFRDFIYDVDRKLVYLNNPKVACTSIKKSMFGERQNIHAYVPSVRELSAEMNDYYKFTFVRNPYERLVSCFEDKCIQHPGDPCWEGFRNLLEVRNFNQFIIRIYLIPNEQAEAHFVRQYNLIYDKKGRCLVDFTGKVEHMNEEYKSIRERFNLLPLSHSNRAASLTDRNWMDYYTPFTAWLVYRKYKKDFIAFGYEDEYRKLKDYLKNRKYETRN</sequence>
<evidence type="ECO:0000256" key="6">
    <source>
        <dbReference type="ARBA" id="ARBA00023136"/>
    </source>
</evidence>
<keyword evidence="7" id="KW-0325">Glycoprotein</keyword>
<gene>
    <name evidence="8" type="ORF">HMPREF1536_04267</name>
</gene>
<keyword evidence="2" id="KW-0808">Transferase</keyword>
<dbReference type="Pfam" id="PF03567">
    <property type="entry name" value="Sulfotransfer_2"/>
    <property type="match status" value="1"/>
</dbReference>
<keyword evidence="6" id="KW-0472">Membrane</keyword>
<dbReference type="GO" id="GO:0016051">
    <property type="term" value="P:carbohydrate biosynthetic process"/>
    <property type="evidence" value="ECO:0007669"/>
    <property type="project" value="InterPro"/>
</dbReference>
<evidence type="ECO:0000256" key="5">
    <source>
        <dbReference type="ARBA" id="ARBA00023034"/>
    </source>
</evidence>
<accession>A0A0F5IUM2</accession>
<dbReference type="HOGENOM" id="CLU_094945_2_0_10"/>
<evidence type="ECO:0000256" key="7">
    <source>
        <dbReference type="ARBA" id="ARBA00023180"/>
    </source>
</evidence>
<keyword evidence="3" id="KW-0812">Transmembrane</keyword>
<dbReference type="RefSeq" id="WP_044193127.1">
    <property type="nucleotide sequence ID" value="NZ_KE386763.1"/>
</dbReference>
<dbReference type="InterPro" id="IPR005331">
    <property type="entry name" value="Sulfotransferase"/>
</dbReference>
<proteinExistence type="predicted"/>
<evidence type="ECO:0000313" key="8">
    <source>
        <dbReference type="EMBL" id="KKB49203.1"/>
    </source>
</evidence>
<dbReference type="InterPro" id="IPR018011">
    <property type="entry name" value="Carb_sulfotrans_8-10"/>
</dbReference>
<evidence type="ECO:0000256" key="4">
    <source>
        <dbReference type="ARBA" id="ARBA00022989"/>
    </source>
</evidence>
<name>A0A0F5IUM2_9BACT</name>
<comment type="caution">
    <text evidence="8">The sequence shown here is derived from an EMBL/GenBank/DDBJ whole genome shotgun (WGS) entry which is preliminary data.</text>
</comment>
<dbReference type="Proteomes" id="UP000033035">
    <property type="component" value="Unassembled WGS sequence"/>
</dbReference>
<evidence type="ECO:0000256" key="3">
    <source>
        <dbReference type="ARBA" id="ARBA00022692"/>
    </source>
</evidence>
<organism evidence="8 9">
    <name type="scientific">Parabacteroides gordonii MS-1 = DSM 23371</name>
    <dbReference type="NCBI Taxonomy" id="1203610"/>
    <lineage>
        <taxon>Bacteria</taxon>
        <taxon>Pseudomonadati</taxon>
        <taxon>Bacteroidota</taxon>
        <taxon>Bacteroidia</taxon>
        <taxon>Bacteroidales</taxon>
        <taxon>Tannerellaceae</taxon>
        <taxon>Parabacteroides</taxon>
    </lineage>
</organism>
<dbReference type="AlphaFoldDB" id="A0A0F5IUM2"/>